<dbReference type="InterPro" id="IPR001701">
    <property type="entry name" value="Glyco_hydro_9"/>
</dbReference>
<dbReference type="Pfam" id="PF02927">
    <property type="entry name" value="CelD_N"/>
    <property type="match status" value="1"/>
</dbReference>
<protein>
    <submittedName>
        <fullName evidence="6">Glycoside hydrolase</fullName>
    </submittedName>
</protein>
<dbReference type="RefSeq" id="WP_162638089.1">
    <property type="nucleotide sequence ID" value="NZ_CP048286.1"/>
</dbReference>
<dbReference type="GO" id="GO:0008810">
    <property type="term" value="F:cellulase activity"/>
    <property type="evidence" value="ECO:0007669"/>
    <property type="project" value="InterPro"/>
</dbReference>
<evidence type="ECO:0000259" key="4">
    <source>
        <dbReference type="Pfam" id="PF00759"/>
    </source>
</evidence>
<dbReference type="SUPFAM" id="SSF81296">
    <property type="entry name" value="E set domains"/>
    <property type="match status" value="1"/>
</dbReference>
<feature type="domain" description="Glycoside hydrolase family 9" evidence="4">
    <location>
        <begin position="415"/>
        <end position="759"/>
    </location>
</feature>
<dbReference type="Pfam" id="PF00759">
    <property type="entry name" value="Glyco_hydro_9"/>
    <property type="match status" value="1"/>
</dbReference>
<evidence type="ECO:0000256" key="1">
    <source>
        <dbReference type="ARBA" id="ARBA00007072"/>
    </source>
</evidence>
<dbReference type="EMBL" id="CP048286">
    <property type="protein sequence ID" value="QHW29519.1"/>
    <property type="molecule type" value="Genomic_DNA"/>
</dbReference>
<evidence type="ECO:0000256" key="3">
    <source>
        <dbReference type="ARBA" id="ARBA00023326"/>
    </source>
</evidence>
<keyword evidence="3" id="KW-0624">Polysaccharide degradation</keyword>
<evidence type="ECO:0000259" key="5">
    <source>
        <dbReference type="Pfam" id="PF02927"/>
    </source>
</evidence>
<dbReference type="InterPro" id="IPR014756">
    <property type="entry name" value="Ig_E-set"/>
</dbReference>
<dbReference type="Gene3D" id="2.60.40.10">
    <property type="entry name" value="Immunoglobulins"/>
    <property type="match status" value="1"/>
</dbReference>
<dbReference type="Proteomes" id="UP000479114">
    <property type="component" value="Chromosome"/>
</dbReference>
<feature type="domain" description="Cellulase Ig-like" evidence="5">
    <location>
        <begin position="296"/>
        <end position="376"/>
    </location>
</feature>
<dbReference type="CDD" id="cd02850">
    <property type="entry name" value="E_set_Cellulase_N"/>
    <property type="match status" value="1"/>
</dbReference>
<accession>A0A6C0NTH5</accession>
<keyword evidence="6" id="KW-0378">Hydrolase</keyword>
<dbReference type="KEGG" id="prz:GZH47_00830"/>
<dbReference type="AlphaFoldDB" id="A0A6C0NTH5"/>
<dbReference type="SUPFAM" id="SSF48208">
    <property type="entry name" value="Six-hairpin glycosidases"/>
    <property type="match status" value="1"/>
</dbReference>
<dbReference type="GO" id="GO:0000272">
    <property type="term" value="P:polysaccharide catabolic process"/>
    <property type="evidence" value="ECO:0007669"/>
    <property type="project" value="UniProtKB-KW"/>
</dbReference>
<dbReference type="InterPro" id="IPR013783">
    <property type="entry name" value="Ig-like_fold"/>
</dbReference>
<sequence length="825" mass="92169">MQKENGSTNSANQAFRLNHASGYFQRQGVDVMAFDDIYPEGHQSGVSIIMHGNRVATNGDIRFEQTPGQWQPVPKQGKRELDEAANTITTSLSFPDTSRHLKGFNPMIYPDFRFDYKVSVQGEGKAVLVTVDLDRPIPEQFVGKICFNLELFPGALFGKPWIMDKKHGIFPEQPNGPVMSLPPNYSHTGNFSEHDAKADPKLLSGDNNGYNPIIADDLIAEPYAVGRRFTVRPDDPYNRFTIESKGTELKLYDGRMNHNNGWFVISSEVPAGAADHAIQWVITPNVVEDWLSPAVVQTSQVGYHPKQSKTAIIELDKRESQRDKPVLVQITETGDKQVFSAGGQEWGQFLRYNYLKFDFTDIKEEGLYKVRYGSSESSIFRIASDVYDRGVWQPVLEYFLPVQMCHMRVSEKYRVWHGDCHHNDARMAPVNLNHIDGYEQGPSTLTDYQPGDHVPGLNVGGWHDAGDFDLRVESQSGEFYTLALAYEAFNVHYDATTIDQVNRIVEIHQPDGKNDILQQIEHGVLSVVGAYRALGRLYRGIIESDLRDYVHLGDSASMFDERWVFTEDNPPRELLTAAHLAAAARTLKAFNPVLSEQSLQAASEIYKVTDGTGKARMAKIHAAAELFLSTGEQAYRDFLLSAADDIVESIDKAGWFVARAEIAMNDAGFSSKFRAALPALKEQFTLQSAETPYGIPYRPHIWGAGWGIQKLGYEYYFLHAAYPDIFDAEMIFNALNFVLGCHPGSNTMSFASGVGANSATVGYGLNRADWSYIPGGVISGTALIRPDFPELLVFPYLWQQVEYVLGGGSTHFMFIALAAQQLSNR</sequence>
<dbReference type="Gene3D" id="1.50.10.10">
    <property type="match status" value="1"/>
</dbReference>
<organism evidence="6 7">
    <name type="scientific">Paenibacillus rhizovicinus</name>
    <dbReference type="NCBI Taxonomy" id="2704463"/>
    <lineage>
        <taxon>Bacteria</taxon>
        <taxon>Bacillati</taxon>
        <taxon>Bacillota</taxon>
        <taxon>Bacilli</taxon>
        <taxon>Bacillales</taxon>
        <taxon>Paenibacillaceae</taxon>
        <taxon>Paenibacillus</taxon>
    </lineage>
</organism>
<evidence type="ECO:0000256" key="2">
    <source>
        <dbReference type="ARBA" id="ARBA00023277"/>
    </source>
</evidence>
<dbReference type="InterPro" id="IPR004197">
    <property type="entry name" value="Cellulase_Ig-like"/>
</dbReference>
<keyword evidence="2" id="KW-0119">Carbohydrate metabolism</keyword>
<evidence type="ECO:0000313" key="7">
    <source>
        <dbReference type="Proteomes" id="UP000479114"/>
    </source>
</evidence>
<reference evidence="6 7" key="1">
    <citation type="submission" date="2020-02" db="EMBL/GenBank/DDBJ databases">
        <title>Paenibacillus sp. nov., isolated from rhizosphere soil of tomato.</title>
        <authorList>
            <person name="Weon H.-Y."/>
            <person name="Lee S.A."/>
        </authorList>
    </citation>
    <scope>NUCLEOTIDE SEQUENCE [LARGE SCALE GENOMIC DNA]</scope>
    <source>
        <strain evidence="6 7">14171R-81</strain>
    </source>
</reference>
<dbReference type="InterPro" id="IPR008928">
    <property type="entry name" value="6-hairpin_glycosidase_sf"/>
</dbReference>
<dbReference type="InterPro" id="IPR012341">
    <property type="entry name" value="6hp_glycosidase-like_sf"/>
</dbReference>
<keyword evidence="7" id="KW-1185">Reference proteome</keyword>
<comment type="similarity">
    <text evidence="1">Belongs to the glycosyl hydrolase 9 (cellulase E) family.</text>
</comment>
<gene>
    <name evidence="6" type="ORF">GZH47_00830</name>
</gene>
<evidence type="ECO:0000313" key="6">
    <source>
        <dbReference type="EMBL" id="QHW29519.1"/>
    </source>
</evidence>
<proteinExistence type="inferred from homology"/>
<name>A0A6C0NTH5_9BACL</name>